<dbReference type="PANTHER" id="PTHR11757:SF19">
    <property type="entry name" value="PROLYL ENDOPEPTIDASE-LIKE"/>
    <property type="match status" value="1"/>
</dbReference>
<dbReference type="RefSeq" id="WP_102724255.1">
    <property type="nucleotide sequence ID" value="NZ_PNHG01000012.1"/>
</dbReference>
<protein>
    <recommendedName>
        <fullName evidence="3">Peptidase S9 prolyl oligopeptidase catalytic domain-containing protein</fullName>
    </recommendedName>
</protein>
<dbReference type="InterPro" id="IPR051543">
    <property type="entry name" value="Serine_Peptidase_S9A"/>
</dbReference>
<dbReference type="Gene3D" id="3.40.50.1820">
    <property type="entry name" value="alpha/beta hydrolase"/>
    <property type="match status" value="1"/>
</dbReference>
<evidence type="ECO:0000313" key="5">
    <source>
        <dbReference type="Proteomes" id="UP000235836"/>
    </source>
</evidence>
<comment type="caution">
    <text evidence="4">The sequence shown here is derived from an EMBL/GenBank/DDBJ whole genome shotgun (WGS) entry which is preliminary data.</text>
</comment>
<dbReference type="PRINTS" id="PR00862">
    <property type="entry name" value="PROLIGOPTASE"/>
</dbReference>
<keyword evidence="5" id="KW-1185">Reference proteome</keyword>
<dbReference type="GO" id="GO:0006508">
    <property type="term" value="P:proteolysis"/>
    <property type="evidence" value="ECO:0007669"/>
    <property type="project" value="InterPro"/>
</dbReference>
<evidence type="ECO:0000256" key="1">
    <source>
        <dbReference type="ARBA" id="ARBA00005228"/>
    </source>
</evidence>
<accession>A0A2N6T3W0</accession>
<dbReference type="PANTHER" id="PTHR11757">
    <property type="entry name" value="PROTEASE FAMILY S9A OLIGOPEPTIDASE"/>
    <property type="match status" value="1"/>
</dbReference>
<gene>
    <name evidence="4" type="ORF">CJ203_08435</name>
</gene>
<dbReference type="Pfam" id="PF00326">
    <property type="entry name" value="Peptidase_S9"/>
    <property type="match status" value="1"/>
</dbReference>
<dbReference type="GO" id="GO:0004252">
    <property type="term" value="F:serine-type endopeptidase activity"/>
    <property type="evidence" value="ECO:0007669"/>
    <property type="project" value="InterPro"/>
</dbReference>
<dbReference type="AlphaFoldDB" id="A0A2N6T3W0"/>
<evidence type="ECO:0000313" key="4">
    <source>
        <dbReference type="EMBL" id="PMC63993.1"/>
    </source>
</evidence>
<sequence length="407" mass="44615">MSKNTMDSVSKKTPDSMSKNPMDITILAKSPCEFSAEYLQTSGEVILVFGRSNGRQAVWFPNRGPLAVWTAPPAGTILPSFDSVGKKLMFLSSSPIHRPQVIAAGNEKQLQDESPGGISTKHLTVTSKDGMTIPITLFLPSSTHELPLVVHVYGAYGISLEGPFDPFTNDFLSRGVAVAFCHIRGGGELGPQWHRDAVGRHRYRTVDDFLACLAGLRNHPFINEERIVVTAASAGGLTAATACLRQPTWVRGLHLVHPFIDPLSALENSAANLASTDRYEYGDPRHDPEIRELLRKLSPMAIIEQLELRSCPLPRAWIRISERDARVDNESINRFCLLYRDVSISNSPGHVIQRMTPGGHLSGISLETALEENALAHAWVLDVLQVPCKANNSRGEDLLNAEGLCNE</sequence>
<evidence type="ECO:0000256" key="2">
    <source>
        <dbReference type="SAM" id="MobiDB-lite"/>
    </source>
</evidence>
<dbReference type="GO" id="GO:0005856">
    <property type="term" value="C:cytoskeleton"/>
    <property type="evidence" value="ECO:0007669"/>
    <property type="project" value="TreeGrafter"/>
</dbReference>
<dbReference type="EMBL" id="PNHG01000012">
    <property type="protein sequence ID" value="PMC63993.1"/>
    <property type="molecule type" value="Genomic_DNA"/>
</dbReference>
<dbReference type="Proteomes" id="UP000235836">
    <property type="component" value="Unassembled WGS sequence"/>
</dbReference>
<organism evidence="4 5">
    <name type="scientific">Corynebacterium tuscaniense</name>
    <dbReference type="NCBI Taxonomy" id="302449"/>
    <lineage>
        <taxon>Bacteria</taxon>
        <taxon>Bacillati</taxon>
        <taxon>Actinomycetota</taxon>
        <taxon>Actinomycetes</taxon>
        <taxon>Mycobacteriales</taxon>
        <taxon>Corynebacteriaceae</taxon>
        <taxon>Corynebacterium</taxon>
    </lineage>
</organism>
<feature type="domain" description="Peptidase S9 prolyl oligopeptidase catalytic" evidence="3">
    <location>
        <begin position="171"/>
        <end position="304"/>
    </location>
</feature>
<proteinExistence type="inferred from homology"/>
<reference evidence="4 5" key="1">
    <citation type="submission" date="2017-09" db="EMBL/GenBank/DDBJ databases">
        <title>Bacterial strain isolated from the female urinary microbiota.</title>
        <authorList>
            <person name="Thomas-White K."/>
            <person name="Kumar N."/>
            <person name="Forster S."/>
            <person name="Putonti C."/>
            <person name="Lawley T."/>
            <person name="Wolfe A.J."/>
        </authorList>
    </citation>
    <scope>NUCLEOTIDE SEQUENCE [LARGE SCALE GENOMIC DNA]</scope>
    <source>
        <strain evidence="4 5">UMB0792</strain>
    </source>
</reference>
<name>A0A2N6T3W0_9CORY</name>
<dbReference type="InterPro" id="IPR002470">
    <property type="entry name" value="Peptidase_S9A"/>
</dbReference>
<dbReference type="SUPFAM" id="SSF53474">
    <property type="entry name" value="alpha/beta-Hydrolases"/>
    <property type="match status" value="1"/>
</dbReference>
<comment type="similarity">
    <text evidence="1">Belongs to the peptidase S9A family.</text>
</comment>
<feature type="region of interest" description="Disordered" evidence="2">
    <location>
        <begin position="1"/>
        <end position="20"/>
    </location>
</feature>
<evidence type="ECO:0000259" key="3">
    <source>
        <dbReference type="Pfam" id="PF00326"/>
    </source>
</evidence>
<dbReference type="InterPro" id="IPR029058">
    <property type="entry name" value="AB_hydrolase_fold"/>
</dbReference>
<dbReference type="InterPro" id="IPR001375">
    <property type="entry name" value="Peptidase_S9_cat"/>
</dbReference>